<sequence>MLQANGFPCSNGKRSSENRISGFQTTSLFTVCSDIALYDLRWGSRKI</sequence>
<protein>
    <submittedName>
        <fullName evidence="1">Uncharacterized protein</fullName>
    </submittedName>
</protein>
<organism evidence="1 2">
    <name type="scientific">Neisseria mucosa (strain ATCC 25996 / DSM 4631 / NCTC 10774 / M26)</name>
    <dbReference type="NCBI Taxonomy" id="546266"/>
    <lineage>
        <taxon>Bacteria</taxon>
        <taxon>Pseudomonadati</taxon>
        <taxon>Pseudomonadota</taxon>
        <taxon>Betaproteobacteria</taxon>
        <taxon>Neisseriales</taxon>
        <taxon>Neisseriaceae</taxon>
        <taxon>Neisseria</taxon>
    </lineage>
</organism>
<proteinExistence type="predicted"/>
<dbReference type="AlphaFoldDB" id="D2ZYM7"/>
<evidence type="ECO:0000313" key="2">
    <source>
        <dbReference type="Proteomes" id="UP000003344"/>
    </source>
</evidence>
<gene>
    <name evidence="1" type="ORF">NEIMUCOT_05741</name>
</gene>
<reference evidence="1 2" key="1">
    <citation type="submission" date="2009-10" db="EMBL/GenBank/DDBJ databases">
        <authorList>
            <person name="Weinstock G."/>
            <person name="Sodergren E."/>
            <person name="Clifton S."/>
            <person name="Fulton L."/>
            <person name="Fulton B."/>
            <person name="Courtney L."/>
            <person name="Fronick C."/>
            <person name="Harrison M."/>
            <person name="Strong C."/>
            <person name="Farmer C."/>
            <person name="Delahaunty K."/>
            <person name="Markovic C."/>
            <person name="Hall O."/>
            <person name="Minx P."/>
            <person name="Tomlinson C."/>
            <person name="Mitreva M."/>
            <person name="Nelson J."/>
            <person name="Hou S."/>
            <person name="Wollam A."/>
            <person name="Pepin K.H."/>
            <person name="Johnson M."/>
            <person name="Bhonagiri V."/>
            <person name="Nash W.E."/>
            <person name="Warren W."/>
            <person name="Chinwalla A."/>
            <person name="Mardis E.R."/>
            <person name="Wilson R.K."/>
        </authorList>
    </citation>
    <scope>NUCLEOTIDE SEQUENCE [LARGE SCALE GENOMIC DNA]</scope>
    <source>
        <strain evidence="2">ATCC 25996 / DSM 4631 / NCTC 10774 / M26</strain>
    </source>
</reference>
<dbReference type="EMBL" id="ACDX02000014">
    <property type="protein sequence ID" value="EFC87826.1"/>
    <property type="molecule type" value="Genomic_DNA"/>
</dbReference>
<evidence type="ECO:0000313" key="1">
    <source>
        <dbReference type="EMBL" id="EFC87826.1"/>
    </source>
</evidence>
<comment type="caution">
    <text evidence="1">The sequence shown here is derived from an EMBL/GenBank/DDBJ whole genome shotgun (WGS) entry which is preliminary data.</text>
</comment>
<accession>D2ZYM7</accession>
<dbReference type="STRING" id="546266.NEIMUCOT_05741"/>
<name>D2ZYM7_NEIM2</name>
<dbReference type="Proteomes" id="UP000003344">
    <property type="component" value="Unassembled WGS sequence"/>
</dbReference>